<dbReference type="EMBL" id="NCEQ01000016">
    <property type="protein sequence ID" value="OYX55149.1"/>
    <property type="molecule type" value="Genomic_DNA"/>
</dbReference>
<feature type="chain" id="PRO_5012514071" description="Tat pathway signal protein" evidence="1">
    <location>
        <begin position="29"/>
        <end position="517"/>
    </location>
</feature>
<dbReference type="AlphaFoldDB" id="A0A258HEI4"/>
<proteinExistence type="predicted"/>
<evidence type="ECO:0000256" key="1">
    <source>
        <dbReference type="SAM" id="SignalP"/>
    </source>
</evidence>
<comment type="caution">
    <text evidence="2">The sequence shown here is derived from an EMBL/GenBank/DDBJ whole genome shotgun (WGS) entry which is preliminary data.</text>
</comment>
<keyword evidence="1" id="KW-0732">Signal</keyword>
<dbReference type="InterPro" id="IPR010869">
    <property type="entry name" value="DUF1501"/>
</dbReference>
<dbReference type="PANTHER" id="PTHR43737:SF1">
    <property type="entry name" value="DUF1501 DOMAIN-CONTAINING PROTEIN"/>
    <property type="match status" value="1"/>
</dbReference>
<dbReference type="PANTHER" id="PTHR43737">
    <property type="entry name" value="BLL7424 PROTEIN"/>
    <property type="match status" value="1"/>
</dbReference>
<evidence type="ECO:0008006" key="4">
    <source>
        <dbReference type="Google" id="ProtNLM"/>
    </source>
</evidence>
<dbReference type="Proteomes" id="UP000216147">
    <property type="component" value="Unassembled WGS sequence"/>
</dbReference>
<name>A0A258HEI4_9CAUL</name>
<dbReference type="PROSITE" id="PS51318">
    <property type="entry name" value="TAT"/>
    <property type="match status" value="1"/>
</dbReference>
<dbReference type="InterPro" id="IPR006311">
    <property type="entry name" value="TAT_signal"/>
</dbReference>
<reference evidence="2 3" key="1">
    <citation type="submission" date="2017-03" db="EMBL/GenBank/DDBJ databases">
        <title>Lifting the veil on microbial sulfur biogeochemistry in mining wastewaters.</title>
        <authorList>
            <person name="Kantor R.S."/>
            <person name="Colenbrander Nelson T."/>
            <person name="Marshall S."/>
            <person name="Bennett D."/>
            <person name="Apte S."/>
            <person name="Camacho D."/>
            <person name="Thomas B.C."/>
            <person name="Warren L.A."/>
            <person name="Banfield J.F."/>
        </authorList>
    </citation>
    <scope>NUCLEOTIDE SEQUENCE [LARGE SCALE GENOMIC DNA]</scope>
    <source>
        <strain evidence="2">32-68-21</strain>
    </source>
</reference>
<evidence type="ECO:0000313" key="3">
    <source>
        <dbReference type="Proteomes" id="UP000216147"/>
    </source>
</evidence>
<dbReference type="Pfam" id="PF07394">
    <property type="entry name" value="DUF1501"/>
    <property type="match status" value="1"/>
</dbReference>
<protein>
    <recommendedName>
        <fullName evidence="4">Tat pathway signal protein</fullName>
    </recommendedName>
</protein>
<evidence type="ECO:0000313" key="2">
    <source>
        <dbReference type="EMBL" id="OYX55149.1"/>
    </source>
</evidence>
<accession>A0A258HEI4</accession>
<feature type="signal peptide" evidence="1">
    <location>
        <begin position="1"/>
        <end position="28"/>
    </location>
</feature>
<gene>
    <name evidence="2" type="ORF">B7Y86_14505</name>
</gene>
<organism evidence="2 3">
    <name type="scientific">Brevundimonas subvibrioides</name>
    <dbReference type="NCBI Taxonomy" id="74313"/>
    <lineage>
        <taxon>Bacteria</taxon>
        <taxon>Pseudomonadati</taxon>
        <taxon>Pseudomonadota</taxon>
        <taxon>Alphaproteobacteria</taxon>
        <taxon>Caulobacterales</taxon>
        <taxon>Caulobacteraceae</taxon>
        <taxon>Brevundimonas</taxon>
    </lineage>
</organism>
<sequence>MSHGIHTRRQLLRIGGGLSMLGAAAPFAAQLAAAGAAVSQSAPDYKALVCVFMFGGNDANNMVLATDQDSWTRYFTARNTGVDPIALMPVGTAPTAVGATNPLTGRVATAASPDAWGGVLPIVPRTIQAVPAGTNASTRTFGLHPFMGPAKTVFDAGRLAVVANIGTLVRPVTRAQYEARSVTLPTNLFSHNDQQSTWQAGRTEGAQRGWGGSFSDLLTGMNGTNALFTAVSTAGNAVFLSGQDVVQYQMSTGAQPAVVINSQAGTSLFGSTVAPSRVSDIIRDTSSASLFAADYATTTGRSIGAAGSLNTVFTSAAVTSVPAVPAYRNPITGATETNTLAVQLQTVARMIAAAPTLGVKRQVFFVSIGGWDSHDVQNTAQPNNLSKVANALAYFDEVLGNLGGVNMREAVTTFTASDFSRTFTTNGDGTDHAWGGHHLVMGGSVRGGDIYGQFPTVGIDQGTAFRNPDMTQAYMIPTTSVDQYAATFGRWMGVSETNLDLIFPNLRNMVTRGLGFL</sequence>